<keyword evidence="3" id="KW-0633">Potassium transport</keyword>
<keyword evidence="6" id="KW-0630">Potassium</keyword>
<dbReference type="PRINTS" id="PR00169">
    <property type="entry name" value="KCHANNEL"/>
</dbReference>
<keyword evidence="2" id="KW-0813">Transport</keyword>
<evidence type="ECO:0000313" key="14">
    <source>
        <dbReference type="EMBL" id="QIZ73446.1"/>
    </source>
</evidence>
<dbReference type="AlphaFoldDB" id="A0A6H1U4U4"/>
<comment type="subcellular location">
    <subcellularLocation>
        <location evidence="1">Membrane</location>
        <topology evidence="1">Multi-pass membrane protein</topology>
    </subcellularLocation>
</comment>
<feature type="region of interest" description="Disordered" evidence="11">
    <location>
        <begin position="328"/>
        <end position="355"/>
    </location>
</feature>
<feature type="transmembrane region" description="Helical" evidence="12">
    <location>
        <begin position="164"/>
        <end position="185"/>
    </location>
</feature>
<evidence type="ECO:0000313" key="15">
    <source>
        <dbReference type="Proteomes" id="UP000500857"/>
    </source>
</evidence>
<keyword evidence="8" id="KW-0406">Ion transport</keyword>
<evidence type="ECO:0000256" key="12">
    <source>
        <dbReference type="SAM" id="Phobius"/>
    </source>
</evidence>
<dbReference type="GO" id="GO:0001508">
    <property type="term" value="P:action potential"/>
    <property type="evidence" value="ECO:0007669"/>
    <property type="project" value="TreeGrafter"/>
</dbReference>
<keyword evidence="10" id="KW-0407">Ion channel</keyword>
<keyword evidence="4 12" id="KW-0812">Transmembrane</keyword>
<evidence type="ECO:0000256" key="8">
    <source>
        <dbReference type="ARBA" id="ARBA00023065"/>
    </source>
</evidence>
<reference evidence="14 15" key="1">
    <citation type="submission" date="2020-04" db="EMBL/GenBank/DDBJ databases">
        <authorList>
            <person name="Basu S."/>
            <person name="Maruthanayagam V."/>
            <person name="Chakraborty S."/>
            <person name="Pramanik A."/>
            <person name="Mukherjee J."/>
            <person name="Brink B."/>
        </authorList>
    </citation>
    <scope>NUCLEOTIDE SEQUENCE [LARGE SCALE GENOMIC DNA]</scope>
    <source>
        <strain evidence="14 15">AP17</strain>
    </source>
</reference>
<dbReference type="EMBL" id="CP051167">
    <property type="protein sequence ID" value="QIZ73446.1"/>
    <property type="molecule type" value="Genomic_DNA"/>
</dbReference>
<dbReference type="Gene3D" id="1.10.287.70">
    <property type="match status" value="1"/>
</dbReference>
<feature type="transmembrane region" description="Helical" evidence="12">
    <location>
        <begin position="192"/>
        <end position="213"/>
    </location>
</feature>
<dbReference type="SUPFAM" id="SSF81324">
    <property type="entry name" value="Voltage-gated potassium channels"/>
    <property type="match status" value="1"/>
</dbReference>
<organism evidence="14 15">
    <name type="scientific">Oxynema aestuarii AP17</name>
    <dbReference type="NCBI Taxonomy" id="2064643"/>
    <lineage>
        <taxon>Bacteria</taxon>
        <taxon>Bacillati</taxon>
        <taxon>Cyanobacteriota</taxon>
        <taxon>Cyanophyceae</taxon>
        <taxon>Oscillatoriophycideae</taxon>
        <taxon>Oscillatoriales</taxon>
        <taxon>Oscillatoriaceae</taxon>
        <taxon>Oxynema</taxon>
        <taxon>Oxynema aestuarii</taxon>
    </lineage>
</organism>
<evidence type="ECO:0000256" key="10">
    <source>
        <dbReference type="ARBA" id="ARBA00023303"/>
    </source>
</evidence>
<feature type="transmembrane region" description="Helical" evidence="12">
    <location>
        <begin position="68"/>
        <end position="87"/>
    </location>
</feature>
<evidence type="ECO:0000256" key="6">
    <source>
        <dbReference type="ARBA" id="ARBA00022958"/>
    </source>
</evidence>
<gene>
    <name evidence="14" type="ORF">HCG48_24940</name>
</gene>
<dbReference type="PANTHER" id="PTHR11537:SF254">
    <property type="entry name" value="POTASSIUM VOLTAGE-GATED CHANNEL PROTEIN SHAB"/>
    <property type="match status" value="1"/>
</dbReference>
<dbReference type="FunFam" id="1.10.287.70:FF:000028">
    <property type="entry name" value="potassium voltage-gated channel subfamily D member 3"/>
    <property type="match status" value="1"/>
</dbReference>
<dbReference type="GO" id="GO:0005249">
    <property type="term" value="F:voltage-gated potassium channel activity"/>
    <property type="evidence" value="ECO:0007669"/>
    <property type="project" value="InterPro"/>
</dbReference>
<dbReference type="Proteomes" id="UP000500857">
    <property type="component" value="Chromosome"/>
</dbReference>
<sequence>MKKHRNFLPHLQRRIYEILEFSTDDDRLSLLDDLLVSLLVIVDVTAFILGTSHSISANVKLFVDEIEIFSVTCFTLLYFLQIWSCTVDPRYADPVWGRLRYAQTPLAIIDLMAILPFYLMVALPDRSSLEFIEIFRLLRLLKLIRYSEALQTILRAVEAKKDELIMTIFAVIILLIFASTIMFFAESRDQPIAFPSIPAAMWWGVVTLTTVGYGDIYPVTPIGKFFGAVLAFVGIGLFALPAGIIASGFSEEVHKRKQHPSLSLEDLEHRQNEREAIARYVNESADLMRLCLQIAEEKLGDVAGDRDRVFELAKILFLNTVDRLNLPEFNDSHPEGDGKQSTEEAQKHNVKDNRE</sequence>
<name>A0A6H1U4U4_9CYAN</name>
<keyword evidence="5" id="KW-0631">Potassium channel</keyword>
<feature type="transmembrane region" description="Helical" evidence="12">
    <location>
        <begin position="225"/>
        <end position="249"/>
    </location>
</feature>
<keyword evidence="15" id="KW-1185">Reference proteome</keyword>
<dbReference type="RefSeq" id="WP_168571592.1">
    <property type="nucleotide sequence ID" value="NZ_CP051167.1"/>
</dbReference>
<evidence type="ECO:0000256" key="5">
    <source>
        <dbReference type="ARBA" id="ARBA00022826"/>
    </source>
</evidence>
<feature type="transmembrane region" description="Helical" evidence="12">
    <location>
        <begin position="34"/>
        <end position="56"/>
    </location>
</feature>
<evidence type="ECO:0000256" key="11">
    <source>
        <dbReference type="SAM" id="MobiDB-lite"/>
    </source>
</evidence>
<evidence type="ECO:0000256" key="7">
    <source>
        <dbReference type="ARBA" id="ARBA00022989"/>
    </source>
</evidence>
<feature type="transmembrane region" description="Helical" evidence="12">
    <location>
        <begin position="99"/>
        <end position="121"/>
    </location>
</feature>
<dbReference type="InterPro" id="IPR005821">
    <property type="entry name" value="Ion_trans_dom"/>
</dbReference>
<dbReference type="Pfam" id="PF00520">
    <property type="entry name" value="Ion_trans"/>
    <property type="match status" value="1"/>
</dbReference>
<evidence type="ECO:0000256" key="9">
    <source>
        <dbReference type="ARBA" id="ARBA00023136"/>
    </source>
</evidence>
<evidence type="ECO:0000259" key="13">
    <source>
        <dbReference type="Pfam" id="PF00520"/>
    </source>
</evidence>
<evidence type="ECO:0000256" key="3">
    <source>
        <dbReference type="ARBA" id="ARBA00022538"/>
    </source>
</evidence>
<feature type="domain" description="Ion transport" evidence="13">
    <location>
        <begin position="34"/>
        <end position="255"/>
    </location>
</feature>
<feature type="compositionally biased region" description="Basic and acidic residues" evidence="11">
    <location>
        <begin position="330"/>
        <end position="355"/>
    </location>
</feature>
<dbReference type="PANTHER" id="PTHR11537">
    <property type="entry name" value="VOLTAGE-GATED POTASSIUM CHANNEL"/>
    <property type="match status" value="1"/>
</dbReference>
<keyword evidence="9 12" id="KW-0472">Membrane</keyword>
<evidence type="ECO:0000256" key="1">
    <source>
        <dbReference type="ARBA" id="ARBA00004141"/>
    </source>
</evidence>
<protein>
    <submittedName>
        <fullName evidence="14">Ion transporter</fullName>
    </submittedName>
</protein>
<dbReference type="GO" id="GO:0008076">
    <property type="term" value="C:voltage-gated potassium channel complex"/>
    <property type="evidence" value="ECO:0007669"/>
    <property type="project" value="InterPro"/>
</dbReference>
<proteinExistence type="predicted"/>
<evidence type="ECO:0000256" key="2">
    <source>
        <dbReference type="ARBA" id="ARBA00022448"/>
    </source>
</evidence>
<evidence type="ECO:0000256" key="4">
    <source>
        <dbReference type="ARBA" id="ARBA00022692"/>
    </source>
</evidence>
<dbReference type="InterPro" id="IPR028325">
    <property type="entry name" value="VG_K_chnl"/>
</dbReference>
<dbReference type="KEGG" id="oxy:HCG48_24940"/>
<keyword evidence="7 12" id="KW-1133">Transmembrane helix</keyword>
<accession>A0A6H1U4U4</accession>